<dbReference type="InterPro" id="IPR012677">
    <property type="entry name" value="Nucleotide-bd_a/b_plait_sf"/>
</dbReference>
<evidence type="ECO:0000313" key="4">
    <source>
        <dbReference type="Proteomes" id="UP000078348"/>
    </source>
</evidence>
<dbReference type="GO" id="GO:0005847">
    <property type="term" value="C:mRNA cleavage and polyadenylation specificity factor complex"/>
    <property type="evidence" value="ECO:0007669"/>
    <property type="project" value="TreeGrafter"/>
</dbReference>
<dbReference type="GO" id="GO:0003729">
    <property type="term" value="F:mRNA binding"/>
    <property type="evidence" value="ECO:0007669"/>
    <property type="project" value="TreeGrafter"/>
</dbReference>
<dbReference type="STRING" id="478820.A0A196S7H0"/>
<reference evidence="3 4" key="1">
    <citation type="submission" date="2016-05" db="EMBL/GenBank/DDBJ databases">
        <title>Nuclear genome of Blastocystis sp. subtype 1 NandII.</title>
        <authorList>
            <person name="Gentekaki E."/>
            <person name="Curtis B."/>
            <person name="Stairs C."/>
            <person name="Eme L."/>
            <person name="Herman E."/>
            <person name="Klimes V."/>
            <person name="Arias M.C."/>
            <person name="Elias M."/>
            <person name="Hilliou F."/>
            <person name="Klute M."/>
            <person name="Malik S.-B."/>
            <person name="Pightling A."/>
            <person name="Rachubinski R."/>
            <person name="Salas D."/>
            <person name="Schlacht A."/>
            <person name="Suga H."/>
            <person name="Archibald J."/>
            <person name="Ball S.G."/>
            <person name="Clark G."/>
            <person name="Dacks J."/>
            <person name="Van Der Giezen M."/>
            <person name="Tsaousis A."/>
            <person name="Roger A."/>
        </authorList>
    </citation>
    <scope>NUCLEOTIDE SEQUENCE [LARGE SCALE GENOMIC DNA]</scope>
    <source>
        <strain evidence="4">ATCC 50177 / NandII</strain>
    </source>
</reference>
<dbReference type="PANTHER" id="PTHR45735:SF2">
    <property type="entry name" value="CLEAVAGE STIMULATION FACTOR SUBUNIT 2"/>
    <property type="match status" value="1"/>
</dbReference>
<evidence type="ECO:0000259" key="2">
    <source>
        <dbReference type="PROSITE" id="PS50102"/>
    </source>
</evidence>
<proteinExistence type="predicted"/>
<comment type="caution">
    <text evidence="3">The sequence shown here is derived from an EMBL/GenBank/DDBJ whole genome shotgun (WGS) entry which is preliminary data.</text>
</comment>
<feature type="domain" description="RRM" evidence="2">
    <location>
        <begin position="135"/>
        <end position="209"/>
    </location>
</feature>
<dbReference type="OrthoDB" id="272703at2759"/>
<dbReference type="PROSITE" id="PS50102">
    <property type="entry name" value="RRM"/>
    <property type="match status" value="2"/>
</dbReference>
<organism evidence="3 4">
    <name type="scientific">Blastocystis sp. subtype 1 (strain ATCC 50177 / NandII)</name>
    <dbReference type="NCBI Taxonomy" id="478820"/>
    <lineage>
        <taxon>Eukaryota</taxon>
        <taxon>Sar</taxon>
        <taxon>Stramenopiles</taxon>
        <taxon>Bigyra</taxon>
        <taxon>Opalozoa</taxon>
        <taxon>Opalinata</taxon>
        <taxon>Blastocystidae</taxon>
        <taxon>Blastocystis</taxon>
    </lineage>
</organism>
<dbReference type="PANTHER" id="PTHR45735">
    <property type="entry name" value="CLEAVAGE STIMULATION FACTOR SUBUNIT 2"/>
    <property type="match status" value="1"/>
</dbReference>
<keyword evidence="1" id="KW-0694">RNA-binding</keyword>
<dbReference type="AlphaFoldDB" id="A0A196S7H0"/>
<protein>
    <submittedName>
        <fullName evidence="3">Cleavage stimulation factor</fullName>
    </submittedName>
</protein>
<dbReference type="SMART" id="SM00360">
    <property type="entry name" value="RRM"/>
    <property type="match status" value="2"/>
</dbReference>
<sequence length="273" mass="30137">MNYQHPERCVFIGNIPYKASEDDVRPILQSVGTIVNLDLKRDPTTGLCTGIGFCEFADEETAELAKRMNNKKSIKGRLLRIDNPDGGKKGVVAATSKSAIDGLTQEECYRLLVNMQNLVKTDPTKAKTLMTENPMGNIPYRATEEDVRPILQSVGPVIRLELKRDPTTGLCSGIGFCEFGDEETAEMAKRMNNKKSIKGRLLRIDNPDGGKKGVTAATASSYITGLSREECYRLLINMQSLINSDPRTAKKILIENPSILNACEELLTINRLA</sequence>
<dbReference type="Pfam" id="PF00076">
    <property type="entry name" value="RRM_1"/>
    <property type="match status" value="2"/>
</dbReference>
<dbReference type="InterPro" id="IPR035979">
    <property type="entry name" value="RBD_domain_sf"/>
</dbReference>
<dbReference type="Proteomes" id="UP000078348">
    <property type="component" value="Unassembled WGS sequence"/>
</dbReference>
<evidence type="ECO:0000313" key="3">
    <source>
        <dbReference type="EMBL" id="OAO13000.1"/>
    </source>
</evidence>
<feature type="domain" description="RRM" evidence="2">
    <location>
        <begin position="8"/>
        <end position="86"/>
    </location>
</feature>
<dbReference type="Gene3D" id="3.30.70.330">
    <property type="match status" value="2"/>
</dbReference>
<gene>
    <name evidence="3" type="ORF">AV274_5293</name>
</gene>
<accession>A0A196S7H0</accession>
<dbReference type="InterPro" id="IPR000504">
    <property type="entry name" value="RRM_dom"/>
</dbReference>
<evidence type="ECO:0000256" key="1">
    <source>
        <dbReference type="PROSITE-ProRule" id="PRU00176"/>
    </source>
</evidence>
<dbReference type="EMBL" id="LXWW01000479">
    <property type="protein sequence ID" value="OAO13000.1"/>
    <property type="molecule type" value="Genomic_DNA"/>
</dbReference>
<keyword evidence="4" id="KW-1185">Reference proteome</keyword>
<name>A0A196S7H0_BLAHN</name>
<dbReference type="SUPFAM" id="SSF54928">
    <property type="entry name" value="RNA-binding domain, RBD"/>
    <property type="match status" value="2"/>
</dbReference>